<accession>A0A0C9R4X6</accession>
<feature type="transmembrane region" description="Helical" evidence="2">
    <location>
        <begin position="202"/>
        <end position="220"/>
    </location>
</feature>
<proteinExistence type="predicted"/>
<dbReference type="PANTHER" id="PTHR11972:SF153">
    <property type="entry name" value="SUPEROXIDE-GENERATING NADPH OXIDASE HEAVY CHAIN SUBUNIT A"/>
    <property type="match status" value="1"/>
</dbReference>
<evidence type="ECO:0000256" key="1">
    <source>
        <dbReference type="ARBA" id="ARBA00023002"/>
    </source>
</evidence>
<gene>
    <name evidence="3" type="ORF">g.26402</name>
</gene>
<feature type="transmembrane region" description="Helical" evidence="2">
    <location>
        <begin position="50"/>
        <end position="70"/>
    </location>
</feature>
<feature type="non-terminal residue" evidence="3">
    <location>
        <position position="1"/>
    </location>
</feature>
<name>A0A0C9R4X6_9HYME</name>
<feature type="transmembrane region" description="Helical" evidence="2">
    <location>
        <begin position="179"/>
        <end position="196"/>
    </location>
</feature>
<keyword evidence="2" id="KW-0472">Membrane</keyword>
<dbReference type="GO" id="GO:0016491">
    <property type="term" value="F:oxidoreductase activity"/>
    <property type="evidence" value="ECO:0007669"/>
    <property type="project" value="UniProtKB-KW"/>
</dbReference>
<keyword evidence="2" id="KW-1133">Transmembrane helix</keyword>
<feature type="transmembrane region" description="Helical" evidence="2">
    <location>
        <begin position="154"/>
        <end position="172"/>
    </location>
</feature>
<reference evidence="3" key="1">
    <citation type="submission" date="2015-01" db="EMBL/GenBank/DDBJ databases">
        <title>Transcriptome Assembly of Fopius arisanus.</title>
        <authorList>
            <person name="Geib S."/>
        </authorList>
    </citation>
    <scope>NUCLEOTIDE SEQUENCE</scope>
</reference>
<dbReference type="PANTHER" id="PTHR11972">
    <property type="entry name" value="NADPH OXIDASE"/>
    <property type="match status" value="1"/>
</dbReference>
<protein>
    <submittedName>
        <fullName evidence="3">ORF c20936_g1_i2|g.26402 c20936_g1_i2|m.264 02 type:5prime_partial len:503 (-) protein</fullName>
    </submittedName>
</protein>
<dbReference type="EMBL" id="GBYB01007812">
    <property type="protein sequence ID" value="JAG77579.1"/>
    <property type="molecule type" value="Transcribed_RNA"/>
</dbReference>
<dbReference type="GO" id="GO:0005886">
    <property type="term" value="C:plasma membrane"/>
    <property type="evidence" value="ECO:0007669"/>
    <property type="project" value="TreeGrafter"/>
</dbReference>
<evidence type="ECO:0000313" key="3">
    <source>
        <dbReference type="EMBL" id="JAG77579.1"/>
    </source>
</evidence>
<evidence type="ECO:0000256" key="2">
    <source>
        <dbReference type="SAM" id="Phobius"/>
    </source>
</evidence>
<dbReference type="InterPro" id="IPR050369">
    <property type="entry name" value="RBOH/FRE"/>
</dbReference>
<feature type="transmembrane region" description="Helical" evidence="2">
    <location>
        <begin position="120"/>
        <end position="142"/>
    </location>
</feature>
<keyword evidence="2" id="KW-0812">Transmembrane</keyword>
<dbReference type="AlphaFoldDB" id="A0A0C9R4X6"/>
<feature type="transmembrane region" description="Helical" evidence="2">
    <location>
        <begin position="96"/>
        <end position="113"/>
    </location>
</feature>
<keyword evidence="1" id="KW-0560">Oxidoreductase</keyword>
<sequence length="502" mass="59259">NNNNNNTTTTTTFGKNNNEHNVLDEAIQNLKPLEYNQLPLKKKWRLSPQFMPLFLPTFANVLIFSLLMWLRQFNNERISIFDDEIFNLYRTMAKNSALMTILNLFGVFVGLRFKNRKIHIVFVIWFALYSSIHILGHILLGLQNDLVNYVKTHIFKIAIGSAMIITFIPIFISKCFKNYTIFYIIHIISTLFLIVFSIIHSIWFSISFIYVLNILLIRILRRIFLNAELKPIIIGETFILFELMIKNTFFNRCLALNYLKKNNGNVVAWLSCKHLNSVFERHPFSILKSYDGHGQRKSQIIMSKFGDWKSKLYTEIRINYLKSLYSCGVECYLDAFTIDDNFKIFKNYSHVLFILENLDVARFLSFITLINDPHNHKLRTIVRHIELHFKFDDYLLHNIICDYTYGLLKNSYSSSFNVDISLYYVPDLKSPNLKKKIESSYVHYVPLKRMNHREIIQNFLTLYYKSKLVNKRAKLKIVSTEEKKVSTVIKYITSRKSLTINI</sequence>
<organism evidence="3">
    <name type="scientific">Fopius arisanus</name>
    <dbReference type="NCBI Taxonomy" id="64838"/>
    <lineage>
        <taxon>Eukaryota</taxon>
        <taxon>Metazoa</taxon>
        <taxon>Ecdysozoa</taxon>
        <taxon>Arthropoda</taxon>
        <taxon>Hexapoda</taxon>
        <taxon>Insecta</taxon>
        <taxon>Pterygota</taxon>
        <taxon>Neoptera</taxon>
        <taxon>Endopterygota</taxon>
        <taxon>Hymenoptera</taxon>
        <taxon>Apocrita</taxon>
        <taxon>Ichneumonoidea</taxon>
        <taxon>Braconidae</taxon>
        <taxon>Opiinae</taxon>
        <taxon>Fopius</taxon>
    </lineage>
</organism>